<evidence type="ECO:0000256" key="3">
    <source>
        <dbReference type="ARBA" id="ARBA00022840"/>
    </source>
</evidence>
<feature type="coiled-coil region" evidence="6">
    <location>
        <begin position="234"/>
        <end position="342"/>
    </location>
</feature>
<feature type="coiled-coil region" evidence="6">
    <location>
        <begin position="781"/>
        <end position="854"/>
    </location>
</feature>
<comment type="subcellular location">
    <subcellularLocation>
        <location evidence="6">Cytoplasm</location>
    </subcellularLocation>
</comment>
<reference evidence="8 9" key="1">
    <citation type="submission" date="2020-08" db="EMBL/GenBank/DDBJ databases">
        <title>A Genomic Blueprint of the Chicken Gut Microbiome.</title>
        <authorList>
            <person name="Gilroy R."/>
            <person name="Ravi A."/>
            <person name="Getino M."/>
            <person name="Pursley I."/>
            <person name="Horton D.L."/>
            <person name="Alikhan N.-F."/>
            <person name="Baker D."/>
            <person name="Gharbi K."/>
            <person name="Hall N."/>
            <person name="Watson M."/>
            <person name="Adriaenssens E.M."/>
            <person name="Foster-Nyarko E."/>
            <person name="Jarju S."/>
            <person name="Secka A."/>
            <person name="Antonio M."/>
            <person name="Oren A."/>
            <person name="Chaudhuri R."/>
            <person name="La Ragione R.M."/>
            <person name="Hildebrand F."/>
            <person name="Pallen M.J."/>
        </authorList>
    </citation>
    <scope>NUCLEOTIDE SEQUENCE [LARGE SCALE GENOMIC DNA]</scope>
    <source>
        <strain evidence="8 9">Sa2BUA9</strain>
    </source>
</reference>
<evidence type="ECO:0000313" key="8">
    <source>
        <dbReference type="EMBL" id="MBD7942726.1"/>
    </source>
</evidence>
<dbReference type="Gene3D" id="1.20.1060.20">
    <property type="match status" value="1"/>
</dbReference>
<comment type="domain">
    <text evidence="6">Contains large globular domains required for ATP hydrolysis at each terminus and a third globular domain forming a flexible hinge near the middle of the molecule. These domains are separated by coiled-coil structures.</text>
</comment>
<dbReference type="NCBIfam" id="TIGR02168">
    <property type="entry name" value="SMC_prok_B"/>
    <property type="match status" value="1"/>
</dbReference>
<feature type="coiled-coil region" evidence="6">
    <location>
        <begin position="371"/>
        <end position="496"/>
    </location>
</feature>
<keyword evidence="1 6" id="KW-0963">Cytoplasm</keyword>
<feature type="coiled-coil region" evidence="6">
    <location>
        <begin position="924"/>
        <end position="951"/>
    </location>
</feature>
<gene>
    <name evidence="6 8" type="primary">smc</name>
    <name evidence="8" type="ORF">H9650_01255</name>
</gene>
<dbReference type="Proteomes" id="UP000640786">
    <property type="component" value="Unassembled WGS sequence"/>
</dbReference>
<feature type="binding site" evidence="6">
    <location>
        <begin position="32"/>
        <end position="39"/>
    </location>
    <ligand>
        <name>ATP</name>
        <dbReference type="ChEBI" id="CHEBI:30616"/>
    </ligand>
</feature>
<dbReference type="PANTHER" id="PTHR43977">
    <property type="entry name" value="STRUCTURAL MAINTENANCE OF CHROMOSOMES PROTEIN 3"/>
    <property type="match status" value="1"/>
</dbReference>
<proteinExistence type="inferred from homology"/>
<dbReference type="SUPFAM" id="SSF75553">
    <property type="entry name" value="Smc hinge domain"/>
    <property type="match status" value="1"/>
</dbReference>
<comment type="caution">
    <text evidence="8">The sequence shown here is derived from an EMBL/GenBank/DDBJ whole genome shotgun (WGS) entry which is preliminary data.</text>
</comment>
<dbReference type="InterPro" id="IPR003395">
    <property type="entry name" value="RecF/RecN/SMC_N"/>
</dbReference>
<keyword evidence="4 6" id="KW-0175">Coiled coil</keyword>
<organism evidence="8 9">
    <name type="scientific">Psychrobacillus faecigallinarum</name>
    <dbReference type="NCBI Taxonomy" id="2762235"/>
    <lineage>
        <taxon>Bacteria</taxon>
        <taxon>Bacillati</taxon>
        <taxon>Bacillota</taxon>
        <taxon>Bacilli</taxon>
        <taxon>Bacillales</taxon>
        <taxon>Bacillaceae</taxon>
        <taxon>Psychrobacillus</taxon>
    </lineage>
</organism>
<keyword evidence="3 6" id="KW-0067">ATP-binding</keyword>
<dbReference type="SUPFAM" id="SSF52540">
    <property type="entry name" value="P-loop containing nucleoside triphosphate hydrolases"/>
    <property type="match status" value="1"/>
</dbReference>
<dbReference type="InterPro" id="IPR036277">
    <property type="entry name" value="SMC_hinge_sf"/>
</dbReference>
<dbReference type="PIRSF" id="PIRSF005719">
    <property type="entry name" value="SMC"/>
    <property type="match status" value="1"/>
</dbReference>
<evidence type="ECO:0000256" key="5">
    <source>
        <dbReference type="ARBA" id="ARBA00023125"/>
    </source>
</evidence>
<dbReference type="SMART" id="SM00968">
    <property type="entry name" value="SMC_hinge"/>
    <property type="match status" value="1"/>
</dbReference>
<dbReference type="InterPro" id="IPR010935">
    <property type="entry name" value="SMC_hinge"/>
</dbReference>
<comment type="subunit">
    <text evidence="6">Homodimer.</text>
</comment>
<name>A0ABR8R4Q2_9BACI</name>
<keyword evidence="2 6" id="KW-0547">Nucleotide-binding</keyword>
<feature type="coiled-coil region" evidence="6">
    <location>
        <begin position="680"/>
        <end position="728"/>
    </location>
</feature>
<accession>A0ABR8R4Q2</accession>
<dbReference type="HAMAP" id="MF_01894">
    <property type="entry name" value="Smc_prok"/>
    <property type="match status" value="1"/>
</dbReference>
<dbReference type="CDD" id="cd03278">
    <property type="entry name" value="ABC_SMC_barmotin"/>
    <property type="match status" value="2"/>
</dbReference>
<keyword evidence="5 6" id="KW-0238">DNA-binding</keyword>
<evidence type="ECO:0000256" key="2">
    <source>
        <dbReference type="ARBA" id="ARBA00022741"/>
    </source>
</evidence>
<evidence type="ECO:0000256" key="4">
    <source>
        <dbReference type="ARBA" id="ARBA00023054"/>
    </source>
</evidence>
<comment type="function">
    <text evidence="6">Required for chromosome condensation and partitioning.</text>
</comment>
<evidence type="ECO:0000256" key="6">
    <source>
        <dbReference type="HAMAP-Rule" id="MF_01894"/>
    </source>
</evidence>
<dbReference type="Gene3D" id="3.30.70.1620">
    <property type="match status" value="1"/>
</dbReference>
<dbReference type="EMBL" id="JACSQO010000001">
    <property type="protein sequence ID" value="MBD7942726.1"/>
    <property type="molecule type" value="Genomic_DNA"/>
</dbReference>
<keyword evidence="9" id="KW-1185">Reference proteome</keyword>
<protein>
    <recommendedName>
        <fullName evidence="6">Chromosome partition protein Smc</fullName>
    </recommendedName>
</protein>
<feature type="domain" description="SMC hinge" evidence="7">
    <location>
        <begin position="520"/>
        <end position="639"/>
    </location>
</feature>
<comment type="similarity">
    <text evidence="6">Belongs to the SMC family.</text>
</comment>
<dbReference type="Pfam" id="PF02463">
    <property type="entry name" value="SMC_N"/>
    <property type="match status" value="1"/>
</dbReference>
<evidence type="ECO:0000256" key="1">
    <source>
        <dbReference type="ARBA" id="ARBA00022490"/>
    </source>
</evidence>
<evidence type="ECO:0000259" key="7">
    <source>
        <dbReference type="SMART" id="SM00968"/>
    </source>
</evidence>
<dbReference type="InterPro" id="IPR024704">
    <property type="entry name" value="SMC"/>
</dbReference>
<dbReference type="Gene3D" id="3.40.50.300">
    <property type="entry name" value="P-loop containing nucleotide triphosphate hydrolases"/>
    <property type="match status" value="2"/>
</dbReference>
<sequence>MFLKRLEIIGFKSFADRIGIDFVPGVTAVVGPNGSGKSNVTDAIRWVLGEQSAKSLRGAKMEDVIFAGSDSRKALNFAEVTLILDNSDNRVPLDFAEISVTRRVYRSGDSEYLLNKQQCRLKDITDLFMDSGLGKEAFSIISQGRVDEILNSRPEDRRTIFEETAGVLKYKQRKKKAEFKLIETDDNLNRVLDILHELDGRMEPLKIQSSLASDYLEMSTELKDIEIAVIAHDLNLFKQESAELHNQLQQIDEQKKLLLTQVSEAEADILTVRRIIGTTDEKLDKDQGELLEVSSELERLEGRKLLLAEKKQNASQQISQLKRALEEEKTKLQTFEKQLEENVVSSSEKKILLKELRAKKLQIDHVLSKSASEVEEEIENLKGSYIDLLNEEATMKNEMKHMEQQLQFELVSSEKMVEDYREIKEELEKLTNRKKEIEKQLESCQKNLAQKVLDFKTKRETSDKLEASYEEQQSMLQKAYQMKHQMQARKDSLEELESEFSGYFQGVKEVLMARDKKELKGIHGAVAELIQIPSDYMNAIDTAIGQQSQHIITDTSQDARLAIEWLKKKRVGRATFLPLQVMKSRKLTEQALAPIKQHPSFVNTADMLVNYNPDYKIIIESLLGNIIIATDLKGANEMAARLQYRYRFVTLDGDVVNAGGSLTGGSVKQQSSVFTRKAELEQLNDKLVELQQSVLQAEKSVSFKRQQVQQLKIELEEARLSGEALREEEHKLLSEDRECVAIISRLTNRLLEFDEVQTEKNHLHEDLVRKKEQTAKRSAEINESLNSIQQTIDQLQLLKQQSMQEKDQVQNELGELLSSIAVVNEQVNQQDKEKKQLEQEIQTCSQKIGTLEKEISWFENDDQSGPSPEEISQMIINFKEKKDYLIDQIKTDKEKRLVLSQKVNDSENHLKQLQQHVNIYANDERTLELRLGKLEVESNSLQNQLEETYELTLEEAKRDYPFNMDEELARKKVKLLKRSIEELGPINLGSIQEFEQVSERHSFLTEQREDLLSAQETLHEVIKEMDEEMTIRFETTFNEIQRNFKVVFRQLFGGGQADLVLTDPSSMLDTGIDIVAQPPGKKLQNLSLLSGGERALTAIALLFSILHTRPVPFCILDEVEAALDEANVTRYSDYLKKFSHDTQFIVITHRKGTMEGADVLYGITMQESGISKLVSVKLEEELVT</sequence>
<dbReference type="Pfam" id="PF06470">
    <property type="entry name" value="SMC_hinge"/>
    <property type="match status" value="1"/>
</dbReference>
<dbReference type="InterPro" id="IPR011890">
    <property type="entry name" value="SMC_prok"/>
</dbReference>
<dbReference type="InterPro" id="IPR027417">
    <property type="entry name" value="P-loop_NTPase"/>
</dbReference>
<dbReference type="RefSeq" id="WP_191696391.1">
    <property type="nucleotide sequence ID" value="NZ_JACSQO010000001.1"/>
</dbReference>
<evidence type="ECO:0000313" key="9">
    <source>
        <dbReference type="Proteomes" id="UP000640786"/>
    </source>
</evidence>